<evidence type="ECO:0000313" key="2">
    <source>
        <dbReference type="EMBL" id="GAA5501365.1"/>
    </source>
</evidence>
<evidence type="ECO:0000313" key="3">
    <source>
        <dbReference type="Proteomes" id="UP001458946"/>
    </source>
</evidence>
<sequence length="175" mass="19193">MAAPTLLTPRMELRGHGPDDLAACLRLWSDPEVTRYTVGQPLTRQDVWTRLLRHPGHWALLGFGYWLAFDRTTGQLLGEVGLANFKRDSMAAHPAFADVPEAGWVFFPAVHGQGYASEAVQAVLDWRDKHLAGKQTFCLIDPANAPSLRLAAKFGFEAAGEVGSGEKRTLVLVRG</sequence>
<evidence type="ECO:0000259" key="1">
    <source>
        <dbReference type="PROSITE" id="PS51186"/>
    </source>
</evidence>
<name>A0ABP9VB06_9DEIO</name>
<dbReference type="PROSITE" id="PS51186">
    <property type="entry name" value="GNAT"/>
    <property type="match status" value="1"/>
</dbReference>
<dbReference type="Proteomes" id="UP001458946">
    <property type="component" value="Unassembled WGS sequence"/>
</dbReference>
<dbReference type="InterPro" id="IPR000182">
    <property type="entry name" value="GNAT_dom"/>
</dbReference>
<dbReference type="PANTHER" id="PTHR43792:SF16">
    <property type="entry name" value="N-ACETYLTRANSFERASE DOMAIN-CONTAINING PROTEIN"/>
    <property type="match status" value="1"/>
</dbReference>
<protein>
    <recommendedName>
        <fullName evidence="1">N-acetyltransferase domain-containing protein</fullName>
    </recommendedName>
</protein>
<keyword evidence="3" id="KW-1185">Reference proteome</keyword>
<accession>A0ABP9VB06</accession>
<dbReference type="InterPro" id="IPR016181">
    <property type="entry name" value="Acyl_CoA_acyltransferase"/>
</dbReference>
<dbReference type="PANTHER" id="PTHR43792">
    <property type="entry name" value="GNAT FAMILY, PUTATIVE (AFU_ORTHOLOGUE AFUA_3G00765)-RELATED-RELATED"/>
    <property type="match status" value="1"/>
</dbReference>
<comment type="caution">
    <text evidence="2">The sequence shown here is derived from an EMBL/GenBank/DDBJ whole genome shotgun (WGS) entry which is preliminary data.</text>
</comment>
<dbReference type="Pfam" id="PF13302">
    <property type="entry name" value="Acetyltransf_3"/>
    <property type="match status" value="1"/>
</dbReference>
<reference evidence="2 3" key="1">
    <citation type="submission" date="2024-02" db="EMBL/GenBank/DDBJ databases">
        <title>Deinococcus xinjiangensis NBRC 107630.</title>
        <authorList>
            <person name="Ichikawa N."/>
            <person name="Katano-Makiyama Y."/>
            <person name="Hidaka K."/>
        </authorList>
    </citation>
    <scope>NUCLEOTIDE SEQUENCE [LARGE SCALE GENOMIC DNA]</scope>
    <source>
        <strain evidence="2 3">NBRC 107630</strain>
    </source>
</reference>
<feature type="domain" description="N-acetyltransferase" evidence="1">
    <location>
        <begin position="11"/>
        <end position="175"/>
    </location>
</feature>
<organism evidence="2 3">
    <name type="scientific">Deinococcus xinjiangensis</name>
    <dbReference type="NCBI Taxonomy" id="457454"/>
    <lineage>
        <taxon>Bacteria</taxon>
        <taxon>Thermotogati</taxon>
        <taxon>Deinococcota</taxon>
        <taxon>Deinococci</taxon>
        <taxon>Deinococcales</taxon>
        <taxon>Deinococcaceae</taxon>
        <taxon>Deinococcus</taxon>
    </lineage>
</organism>
<dbReference type="Gene3D" id="3.40.630.30">
    <property type="match status" value="1"/>
</dbReference>
<dbReference type="EMBL" id="BAABRN010000008">
    <property type="protein sequence ID" value="GAA5501365.1"/>
    <property type="molecule type" value="Genomic_DNA"/>
</dbReference>
<dbReference type="SUPFAM" id="SSF55729">
    <property type="entry name" value="Acyl-CoA N-acyltransferases (Nat)"/>
    <property type="match status" value="1"/>
</dbReference>
<gene>
    <name evidence="2" type="ORF">Dxin01_01097</name>
</gene>
<proteinExistence type="predicted"/>
<dbReference type="RefSeq" id="WP_353541338.1">
    <property type="nucleotide sequence ID" value="NZ_BAABRN010000008.1"/>
</dbReference>
<dbReference type="InterPro" id="IPR051531">
    <property type="entry name" value="N-acetyltransferase"/>
</dbReference>